<evidence type="ECO:0000256" key="1">
    <source>
        <dbReference type="SAM" id="Phobius"/>
    </source>
</evidence>
<keyword evidence="1" id="KW-0812">Transmembrane</keyword>
<evidence type="ECO:0000313" key="2">
    <source>
        <dbReference type="EMBL" id="ACL49364.1"/>
    </source>
</evidence>
<dbReference type="HOGENOM" id="CLU_2117046_0_0_7"/>
<accession>B8J0T7</accession>
<gene>
    <name evidence="2" type="ordered locus">Ddes_1462</name>
</gene>
<reference evidence="2" key="1">
    <citation type="submission" date="2009-01" db="EMBL/GenBank/DDBJ databases">
        <title>Complete sequence of Desulfovibrio desulfuricans subsp. desulfuricans str. ATCC 27774.</title>
        <authorList>
            <consortium name="US DOE Joint Genome Institute"/>
            <person name="Lucas S."/>
            <person name="Copeland A."/>
            <person name="Lapidus A."/>
            <person name="Glavina del Rio T."/>
            <person name="Tice H."/>
            <person name="Bruce D."/>
            <person name="Goodwin L."/>
            <person name="Pitluck S."/>
            <person name="Sims D."/>
            <person name="Lu M."/>
            <person name="Kiss H."/>
            <person name="Meineke L."/>
            <person name="Brettin T."/>
            <person name="Detter J.C."/>
            <person name="Han C."/>
            <person name="Larimer F."/>
            <person name="Land M."/>
            <person name="Hauser L."/>
            <person name="Kyrpides N."/>
            <person name="Ovchinnikova G."/>
            <person name="Hazen T.C."/>
        </authorList>
    </citation>
    <scope>NUCLEOTIDE SEQUENCE [LARGE SCALE GENOMIC DNA]</scope>
    <source>
        <strain evidence="2">ATCC 27774</strain>
    </source>
</reference>
<dbReference type="EMBL" id="CP001358">
    <property type="protein sequence ID" value="ACL49364.1"/>
    <property type="molecule type" value="Genomic_DNA"/>
</dbReference>
<name>B8J0T7_DESDA</name>
<dbReference type="KEGG" id="dds:Ddes_1462"/>
<sequence length="114" mass="11888">MIDSGSQVAVGIFVIAGAALRCGVRAGGRDKIRAKSVEKVRSRHKLPIDLKLGNILLPERGIKVFNDNICAVIKTENKIVIAALKGALGCDEIQNDGGAGFCRYGNVAAGGRAA</sequence>
<protein>
    <submittedName>
        <fullName evidence="2">Uncharacterized protein</fullName>
    </submittedName>
</protein>
<dbReference type="AlphaFoldDB" id="B8J0T7"/>
<proteinExistence type="predicted"/>
<organism evidence="2">
    <name type="scientific">Desulfovibrio desulfuricans (strain ATCC 27774 / DSM 6949 / MB)</name>
    <dbReference type="NCBI Taxonomy" id="525146"/>
    <lineage>
        <taxon>Bacteria</taxon>
        <taxon>Pseudomonadati</taxon>
        <taxon>Thermodesulfobacteriota</taxon>
        <taxon>Desulfovibrionia</taxon>
        <taxon>Desulfovibrionales</taxon>
        <taxon>Desulfovibrionaceae</taxon>
        <taxon>Desulfovibrio</taxon>
    </lineage>
</organism>
<keyword evidence="1" id="KW-1133">Transmembrane helix</keyword>
<feature type="transmembrane region" description="Helical" evidence="1">
    <location>
        <begin position="6"/>
        <end position="24"/>
    </location>
</feature>
<keyword evidence="1" id="KW-0472">Membrane</keyword>